<evidence type="ECO:0000259" key="18">
    <source>
        <dbReference type="Pfam" id="PF22461"/>
    </source>
</evidence>
<dbReference type="EMBL" id="JAKFGM010000001">
    <property type="protein sequence ID" value="MCF2514391.1"/>
    <property type="molecule type" value="Genomic_DNA"/>
</dbReference>
<dbReference type="Gene3D" id="3.10.560.10">
    <property type="entry name" value="Outer membrane lipoprotein wza domain like"/>
    <property type="match status" value="2"/>
</dbReference>
<evidence type="ECO:0000256" key="2">
    <source>
        <dbReference type="ARBA" id="ARBA00009450"/>
    </source>
</evidence>
<evidence type="ECO:0000256" key="1">
    <source>
        <dbReference type="ARBA" id="ARBA00004571"/>
    </source>
</evidence>
<evidence type="ECO:0000313" key="19">
    <source>
        <dbReference type="EMBL" id="MCF2514391.1"/>
    </source>
</evidence>
<comment type="subcellular location">
    <subcellularLocation>
        <location evidence="1">Cell outer membrane</location>
        <topology evidence="1">Multi-pass membrane protein</topology>
    </subcellularLocation>
</comment>
<feature type="domain" description="SLBB" evidence="18">
    <location>
        <begin position="261"/>
        <end position="355"/>
    </location>
</feature>
<name>A0A9X1U4P5_9SPHN</name>
<dbReference type="GO" id="GO:0009279">
    <property type="term" value="C:cell outer membrane"/>
    <property type="evidence" value="ECO:0007669"/>
    <property type="project" value="UniProtKB-SubCell"/>
</dbReference>
<dbReference type="GO" id="GO:0015159">
    <property type="term" value="F:polysaccharide transmembrane transporter activity"/>
    <property type="evidence" value="ECO:0007669"/>
    <property type="project" value="InterPro"/>
</dbReference>
<evidence type="ECO:0000256" key="7">
    <source>
        <dbReference type="ARBA" id="ARBA00022729"/>
    </source>
</evidence>
<dbReference type="GO" id="GO:0006811">
    <property type="term" value="P:monoatomic ion transport"/>
    <property type="evidence" value="ECO:0007669"/>
    <property type="project" value="UniProtKB-KW"/>
</dbReference>
<accession>A0A9X1U4P5</accession>
<evidence type="ECO:0000256" key="9">
    <source>
        <dbReference type="ARBA" id="ARBA00023065"/>
    </source>
</evidence>
<dbReference type="Proteomes" id="UP001139410">
    <property type="component" value="Unassembled WGS sequence"/>
</dbReference>
<evidence type="ECO:0000256" key="15">
    <source>
        <dbReference type="SAM" id="SignalP"/>
    </source>
</evidence>
<keyword evidence="13" id="KW-0998">Cell outer membrane</keyword>
<dbReference type="PANTHER" id="PTHR33619">
    <property type="entry name" value="POLYSACCHARIDE EXPORT PROTEIN GFCE-RELATED"/>
    <property type="match status" value="1"/>
</dbReference>
<dbReference type="InterPro" id="IPR003715">
    <property type="entry name" value="Poly_export_N"/>
</dbReference>
<feature type="domain" description="Soluble ligand binding" evidence="17">
    <location>
        <begin position="176"/>
        <end position="223"/>
    </location>
</feature>
<protein>
    <submittedName>
        <fullName evidence="19">Polysaccharide export protein</fullName>
    </submittedName>
</protein>
<evidence type="ECO:0000256" key="10">
    <source>
        <dbReference type="ARBA" id="ARBA00023114"/>
    </source>
</evidence>
<dbReference type="Pfam" id="PF22461">
    <property type="entry name" value="SLBB_2"/>
    <property type="match status" value="1"/>
</dbReference>
<evidence type="ECO:0000256" key="11">
    <source>
        <dbReference type="ARBA" id="ARBA00023136"/>
    </source>
</evidence>
<evidence type="ECO:0000259" key="16">
    <source>
        <dbReference type="Pfam" id="PF02563"/>
    </source>
</evidence>
<dbReference type="Pfam" id="PF02563">
    <property type="entry name" value="Poly_export"/>
    <property type="match status" value="1"/>
</dbReference>
<evidence type="ECO:0000313" key="20">
    <source>
        <dbReference type="Proteomes" id="UP001139410"/>
    </source>
</evidence>
<dbReference type="RefSeq" id="WP_235066856.1">
    <property type="nucleotide sequence ID" value="NZ_JAKFGM010000001.1"/>
</dbReference>
<dbReference type="GO" id="GO:0046930">
    <property type="term" value="C:pore complex"/>
    <property type="evidence" value="ECO:0007669"/>
    <property type="project" value="UniProtKB-KW"/>
</dbReference>
<dbReference type="InterPro" id="IPR054765">
    <property type="entry name" value="SLBB_dom"/>
</dbReference>
<reference evidence="19" key="1">
    <citation type="submission" date="2022-01" db="EMBL/GenBank/DDBJ databases">
        <authorList>
            <person name="Jo J.-H."/>
            <person name="Im W.-T."/>
        </authorList>
    </citation>
    <scope>NUCLEOTIDE SEQUENCE</scope>
    <source>
        <strain evidence="19">G124</strain>
    </source>
</reference>
<proteinExistence type="inferred from homology"/>
<keyword evidence="6" id="KW-0812">Transmembrane</keyword>
<dbReference type="Pfam" id="PF10531">
    <property type="entry name" value="SLBB"/>
    <property type="match status" value="1"/>
</dbReference>
<keyword evidence="4" id="KW-1134">Transmembrane beta strand</keyword>
<evidence type="ECO:0000256" key="4">
    <source>
        <dbReference type="ARBA" id="ARBA00022452"/>
    </source>
</evidence>
<dbReference type="PANTHER" id="PTHR33619:SF3">
    <property type="entry name" value="POLYSACCHARIDE EXPORT PROTEIN GFCE-RELATED"/>
    <property type="match status" value="1"/>
</dbReference>
<keyword evidence="8" id="KW-0625">Polysaccharide transport</keyword>
<evidence type="ECO:0000256" key="13">
    <source>
        <dbReference type="ARBA" id="ARBA00023237"/>
    </source>
</evidence>
<comment type="caution">
    <text evidence="19">The sequence shown here is derived from an EMBL/GenBank/DDBJ whole genome shotgun (WGS) entry which is preliminary data.</text>
</comment>
<sequence>MQIRISALVIAMGIMSGCSSFGASGPSGSAIMNAADKPLASATISVAPLTEDIARQLAAADRTPNFSHMFTETEVMGSRLGRGDVLEITLWEAPPAVLFGSVAGLMSGAPVASNSLSQPGQVVDENGLIKVPFAGSIRAAGRTPAEIEQDIVSRLRGKAHQPQAMVRLVRNQATNVTVVGDVANSGRIPLTPKGERLLDVLAGAGGVKQAVSKTVVQITRGDRLASMPLETVIRDPSQNIVVQPDDIVTVAYQPYSFIALGATGSNSELPFEATGINLAQAMGRVGGLRDDRADIRGVFVFRLEDPAALGSQLPPNARLTSDGKLPVIYQLDLKQPGSLFVAQSFPMRNRDVLYVSDAPLADLQKFMNMVSSAAFSVIGVANAVDSGQ</sequence>
<organism evidence="19 20">
    <name type="scientific">Sphingomonas cremea</name>
    <dbReference type="NCBI Taxonomy" id="2904799"/>
    <lineage>
        <taxon>Bacteria</taxon>
        <taxon>Pseudomonadati</taxon>
        <taxon>Pseudomonadota</taxon>
        <taxon>Alphaproteobacteria</taxon>
        <taxon>Sphingomonadales</taxon>
        <taxon>Sphingomonadaceae</taxon>
        <taxon>Sphingomonas</taxon>
    </lineage>
</organism>
<keyword evidence="20" id="KW-1185">Reference proteome</keyword>
<dbReference type="PROSITE" id="PS51257">
    <property type="entry name" value="PROKAR_LIPOPROTEIN"/>
    <property type="match status" value="1"/>
</dbReference>
<keyword evidence="3" id="KW-0813">Transport</keyword>
<keyword evidence="14" id="KW-0449">Lipoprotein</keyword>
<comment type="similarity">
    <text evidence="2">Belongs to the BexD/CtrA/VexA family.</text>
</comment>
<evidence type="ECO:0000256" key="5">
    <source>
        <dbReference type="ARBA" id="ARBA00022597"/>
    </source>
</evidence>
<feature type="signal peptide" evidence="15">
    <location>
        <begin position="1"/>
        <end position="22"/>
    </location>
</feature>
<dbReference type="InterPro" id="IPR049712">
    <property type="entry name" value="Poly_export"/>
</dbReference>
<feature type="domain" description="Polysaccharide export protein N-terminal" evidence="16">
    <location>
        <begin position="79"/>
        <end position="168"/>
    </location>
</feature>
<gene>
    <name evidence="19" type="ORF">LVY65_04825</name>
</gene>
<keyword evidence="7 15" id="KW-0732">Signal</keyword>
<evidence type="ECO:0000256" key="12">
    <source>
        <dbReference type="ARBA" id="ARBA00023139"/>
    </source>
</evidence>
<dbReference type="Gene3D" id="3.30.1950.10">
    <property type="entry name" value="wza like domain"/>
    <property type="match status" value="1"/>
</dbReference>
<evidence type="ECO:0000259" key="17">
    <source>
        <dbReference type="Pfam" id="PF10531"/>
    </source>
</evidence>
<keyword evidence="11" id="KW-0472">Membrane</keyword>
<keyword evidence="12" id="KW-0564">Palmitate</keyword>
<keyword evidence="9" id="KW-0406">Ion transport</keyword>
<keyword evidence="10" id="KW-0626">Porin</keyword>
<feature type="chain" id="PRO_5040736902" evidence="15">
    <location>
        <begin position="23"/>
        <end position="388"/>
    </location>
</feature>
<dbReference type="GO" id="GO:0015288">
    <property type="term" value="F:porin activity"/>
    <property type="evidence" value="ECO:0007669"/>
    <property type="project" value="UniProtKB-KW"/>
</dbReference>
<evidence type="ECO:0000256" key="8">
    <source>
        <dbReference type="ARBA" id="ARBA00023047"/>
    </source>
</evidence>
<evidence type="ECO:0000256" key="6">
    <source>
        <dbReference type="ARBA" id="ARBA00022692"/>
    </source>
</evidence>
<dbReference type="AlphaFoldDB" id="A0A9X1U4P5"/>
<keyword evidence="5" id="KW-0762">Sugar transport</keyword>
<evidence type="ECO:0000256" key="14">
    <source>
        <dbReference type="ARBA" id="ARBA00023288"/>
    </source>
</evidence>
<dbReference type="InterPro" id="IPR019554">
    <property type="entry name" value="Soluble_ligand-bd"/>
</dbReference>
<evidence type="ECO:0000256" key="3">
    <source>
        <dbReference type="ARBA" id="ARBA00022448"/>
    </source>
</evidence>